<dbReference type="EMBL" id="PYGK01000020">
    <property type="protein sequence ID" value="PSL22835.1"/>
    <property type="molecule type" value="Genomic_DNA"/>
</dbReference>
<organism evidence="1 2">
    <name type="scientific">Chitinophaga ginsengisoli</name>
    <dbReference type="NCBI Taxonomy" id="363837"/>
    <lineage>
        <taxon>Bacteria</taxon>
        <taxon>Pseudomonadati</taxon>
        <taxon>Bacteroidota</taxon>
        <taxon>Chitinophagia</taxon>
        <taxon>Chitinophagales</taxon>
        <taxon>Chitinophagaceae</taxon>
        <taxon>Chitinophaga</taxon>
    </lineage>
</organism>
<dbReference type="Proteomes" id="UP000240978">
    <property type="component" value="Unassembled WGS sequence"/>
</dbReference>
<sequence>MATYTINFDNNTDSPGNFCIFQRDPNSPNHGVFVLAWLVQFANSHSKLPISWNTDVYFFWAKTGILAPGVIFNAGEALPTSMTENNAVTLTKEGGNYKFAGQKNWHQQGMLSVTADNITAINQASVGIGMSGAGTFAVQAQPNMTFLFSPGAEYWVTFGDFQQGQVMDPTEFINPVKVDFPYGIFTMDVTLNMDNTWTISQGQD</sequence>
<gene>
    <name evidence="1" type="ORF">CLV42_12097</name>
</gene>
<accession>A0A2P8FME5</accession>
<comment type="caution">
    <text evidence="1">The sequence shown here is derived from an EMBL/GenBank/DDBJ whole genome shotgun (WGS) entry which is preliminary data.</text>
</comment>
<evidence type="ECO:0000313" key="2">
    <source>
        <dbReference type="Proteomes" id="UP000240978"/>
    </source>
</evidence>
<evidence type="ECO:0000313" key="1">
    <source>
        <dbReference type="EMBL" id="PSL22835.1"/>
    </source>
</evidence>
<dbReference type="AlphaFoldDB" id="A0A2P8FME5"/>
<name>A0A2P8FME5_9BACT</name>
<reference evidence="1 2" key="1">
    <citation type="submission" date="2018-03" db="EMBL/GenBank/DDBJ databases">
        <title>Genomic Encyclopedia of Archaeal and Bacterial Type Strains, Phase II (KMG-II): from individual species to whole genera.</title>
        <authorList>
            <person name="Goeker M."/>
        </authorList>
    </citation>
    <scope>NUCLEOTIDE SEQUENCE [LARGE SCALE GENOMIC DNA]</scope>
    <source>
        <strain evidence="1 2">DSM 18107</strain>
    </source>
</reference>
<dbReference type="OrthoDB" id="2661796at2"/>
<evidence type="ECO:0008006" key="3">
    <source>
        <dbReference type="Google" id="ProtNLM"/>
    </source>
</evidence>
<protein>
    <recommendedName>
        <fullName evidence="3">Protein RhiA</fullName>
    </recommendedName>
</protein>
<keyword evidence="2" id="KW-1185">Reference proteome</keyword>
<proteinExistence type="predicted"/>
<dbReference type="RefSeq" id="WP_106605770.1">
    <property type="nucleotide sequence ID" value="NZ_PYGK01000020.1"/>
</dbReference>